<dbReference type="SUPFAM" id="SSF158622">
    <property type="entry name" value="YheA/YmcA-like"/>
    <property type="match status" value="1"/>
</dbReference>
<dbReference type="InterPro" id="IPR052767">
    <property type="entry name" value="Bact_com_dev_regulator"/>
</dbReference>
<name>A0A369AZN0_9ENTE</name>
<accession>A0A369AZN0</accession>
<keyword evidence="2" id="KW-1185">Reference proteome</keyword>
<dbReference type="EMBL" id="NGJX01000003">
    <property type="protein sequence ID" value="RSU03760.1"/>
    <property type="molecule type" value="Genomic_DNA"/>
</dbReference>
<dbReference type="PANTHER" id="PTHR38448:SF1">
    <property type="entry name" value="YLBF FAMILY REGULATOR"/>
    <property type="match status" value="1"/>
</dbReference>
<dbReference type="Gene3D" id="1.20.1500.10">
    <property type="entry name" value="YheA/YmcA-like"/>
    <property type="match status" value="1"/>
</dbReference>
<gene>
    <name evidence="1" type="ORF">CBF32_03570</name>
</gene>
<dbReference type="OrthoDB" id="2167788at2"/>
<evidence type="ECO:0000313" key="1">
    <source>
        <dbReference type="EMBL" id="RSU03760.1"/>
    </source>
</evidence>
<dbReference type="InterPro" id="IPR010368">
    <property type="entry name" value="Com_YlbF"/>
</dbReference>
<dbReference type="PIRSF" id="PIRSF021287">
    <property type="entry name" value="Biofilm_formation_YmcA"/>
    <property type="match status" value="1"/>
</dbReference>
<dbReference type="InterPro" id="IPR016783">
    <property type="entry name" value="Biofilm_formation_YmcA"/>
</dbReference>
<sequence length="126" mass="14874">MEQRDFQYEDQIKKLLDELVTKIGEVEAIEDYKKIAQKVDKHQGLKDLAEEIKRHQKDAVQFAHYEKFEAEKEAIRLANEKQQAFDEHPLVVEYREKLIEANDLLQHVTSLLEQQVNEGLEKGLEK</sequence>
<evidence type="ECO:0000313" key="2">
    <source>
        <dbReference type="Proteomes" id="UP000288197"/>
    </source>
</evidence>
<dbReference type="RefSeq" id="WP_114289165.1">
    <property type="nucleotide sequence ID" value="NZ_JBMAKV010000023.1"/>
</dbReference>
<dbReference type="AlphaFoldDB" id="A0A369AZN0"/>
<comment type="caution">
    <text evidence="1">The sequence shown here is derived from an EMBL/GenBank/DDBJ whole genome shotgun (WGS) entry which is preliminary data.</text>
</comment>
<dbReference type="Proteomes" id="UP000288197">
    <property type="component" value="Unassembled WGS sequence"/>
</dbReference>
<reference evidence="1 2" key="1">
    <citation type="submission" date="2017-05" db="EMBL/GenBank/DDBJ databases">
        <title>Vagococcus spp. assemblies.</title>
        <authorList>
            <person name="Gulvik C.A."/>
        </authorList>
    </citation>
    <scope>NUCLEOTIDE SEQUENCE [LARGE SCALE GENOMIC DNA]</scope>
    <source>
        <strain evidence="1 2">NCFB 2497</strain>
    </source>
</reference>
<dbReference type="PANTHER" id="PTHR38448">
    <property type="entry name" value="REGULATORY PROTEIN YLBF-RELATED"/>
    <property type="match status" value="1"/>
</dbReference>
<dbReference type="InterPro" id="IPR023378">
    <property type="entry name" value="YheA/YmcA-like_dom_sf"/>
</dbReference>
<dbReference type="Pfam" id="PF06133">
    <property type="entry name" value="Com_YlbF"/>
    <property type="match status" value="1"/>
</dbReference>
<organism evidence="1 2">
    <name type="scientific">Vagococcus fluvialis</name>
    <dbReference type="NCBI Taxonomy" id="2738"/>
    <lineage>
        <taxon>Bacteria</taxon>
        <taxon>Bacillati</taxon>
        <taxon>Bacillota</taxon>
        <taxon>Bacilli</taxon>
        <taxon>Lactobacillales</taxon>
        <taxon>Enterococcaceae</taxon>
        <taxon>Vagococcus</taxon>
    </lineage>
</organism>
<protein>
    <submittedName>
        <fullName evidence="1">Uncharacterized protein</fullName>
    </submittedName>
</protein>
<dbReference type="GeneID" id="63145974"/>
<proteinExistence type="predicted"/>